<accession>A0A0Q3VJY8</accession>
<protein>
    <recommendedName>
        <fullName evidence="3">Glycosyl transferase family 1 domain-containing protein</fullName>
    </recommendedName>
</protein>
<evidence type="ECO:0000313" key="2">
    <source>
        <dbReference type="Proteomes" id="UP000050996"/>
    </source>
</evidence>
<dbReference type="PATRIC" id="fig|1637975.4.peg.2345"/>
<dbReference type="PANTHER" id="PTHR46656">
    <property type="entry name" value="PUTATIVE-RELATED"/>
    <property type="match status" value="1"/>
</dbReference>
<dbReference type="SUPFAM" id="SSF53756">
    <property type="entry name" value="UDP-Glycosyltransferase/glycogen phosphorylase"/>
    <property type="match status" value="1"/>
</dbReference>
<organism evidence="1 2">
    <name type="scientific">Cytobacillus solani</name>
    <dbReference type="NCBI Taxonomy" id="1637975"/>
    <lineage>
        <taxon>Bacteria</taxon>
        <taxon>Bacillati</taxon>
        <taxon>Bacillota</taxon>
        <taxon>Bacilli</taxon>
        <taxon>Bacillales</taxon>
        <taxon>Bacillaceae</taxon>
        <taxon>Cytobacillus</taxon>
    </lineage>
</organism>
<comment type="caution">
    <text evidence="1">The sequence shown here is derived from an EMBL/GenBank/DDBJ whole genome shotgun (WGS) entry which is preliminary data.</text>
</comment>
<reference evidence="1 2" key="1">
    <citation type="submission" date="2015-09" db="EMBL/GenBank/DDBJ databases">
        <title>Genome sequencing project for genomic taxonomy and phylogenomics of Bacillus-like bacteria.</title>
        <authorList>
            <person name="Liu B."/>
            <person name="Wang J."/>
            <person name="Zhu Y."/>
            <person name="Liu G."/>
            <person name="Chen Q."/>
            <person name="Chen Z."/>
            <person name="Lan J."/>
            <person name="Che J."/>
            <person name="Ge C."/>
            <person name="Shi H."/>
            <person name="Pan Z."/>
            <person name="Liu X."/>
        </authorList>
    </citation>
    <scope>NUCLEOTIDE SEQUENCE [LARGE SCALE GENOMIC DNA]</scope>
    <source>
        <strain evidence="1 2">FJAT-18043</strain>
    </source>
</reference>
<dbReference type="EMBL" id="LJIX01000006">
    <property type="protein sequence ID" value="KQL21898.1"/>
    <property type="molecule type" value="Genomic_DNA"/>
</dbReference>
<dbReference type="Gene3D" id="3.40.50.2000">
    <property type="entry name" value="Glycogen Phosphorylase B"/>
    <property type="match status" value="1"/>
</dbReference>
<dbReference type="Pfam" id="PF13692">
    <property type="entry name" value="Glyco_trans_1_4"/>
    <property type="match status" value="1"/>
</dbReference>
<sequence length="372" mass="43211">MNGNQVNIHNFGSFFEPTGYAKLNRSLILEMIKQGANIRFTPCVNEREPISLDPNEVSLLKSLSHRSIQENHLVFYNFIPSYLKKDPNHYSIGLTMFECNRLPMGWEHSCNQMDEIWVPSMFNYHTFIHSGVQPQKLKVMPLGVNTNIYRPGVSPLNINGKRSFSFLIMSSSGWDARKGYDVLLQAFVEEFSEEEDVCLIIKIRASSQEEIRQQQERVNQFVHQIAGRNRSSIIFFSTTDDWNEEKIVQLYNSVNCYVLPTRGEGWNMTVMEAMATGLPVITTNWSAHLDFINHTNGYLIDVKDYQKLHAWNTELSWAEPDKDHLRSLMRHVYMNQNEAEYKGQLAKATVLSSYTWSKSAERMMDRFREILI</sequence>
<gene>
    <name evidence="1" type="ORF">AN957_12575</name>
</gene>
<name>A0A0Q3VJY8_9BACI</name>
<keyword evidence="2" id="KW-1185">Reference proteome</keyword>
<dbReference type="CDD" id="cd03801">
    <property type="entry name" value="GT4_PimA-like"/>
    <property type="match status" value="1"/>
</dbReference>
<evidence type="ECO:0000313" key="1">
    <source>
        <dbReference type="EMBL" id="KQL21898.1"/>
    </source>
</evidence>
<evidence type="ECO:0008006" key="3">
    <source>
        <dbReference type="Google" id="ProtNLM"/>
    </source>
</evidence>
<dbReference type="PANTHER" id="PTHR46656:SF3">
    <property type="entry name" value="PUTATIVE-RELATED"/>
    <property type="match status" value="1"/>
</dbReference>
<proteinExistence type="predicted"/>
<dbReference type="AlphaFoldDB" id="A0A0Q3VJY8"/>
<dbReference type="STRING" id="1637975.AN957_12575"/>
<dbReference type="Proteomes" id="UP000050996">
    <property type="component" value="Unassembled WGS sequence"/>
</dbReference>